<proteinExistence type="predicted"/>
<dbReference type="EMBL" id="JAJSOF020000005">
    <property type="protein sequence ID" value="KAJ4447973.1"/>
    <property type="molecule type" value="Genomic_DNA"/>
</dbReference>
<organism evidence="2 3">
    <name type="scientific">Periplaneta americana</name>
    <name type="common">American cockroach</name>
    <name type="synonym">Blatta americana</name>
    <dbReference type="NCBI Taxonomy" id="6978"/>
    <lineage>
        <taxon>Eukaryota</taxon>
        <taxon>Metazoa</taxon>
        <taxon>Ecdysozoa</taxon>
        <taxon>Arthropoda</taxon>
        <taxon>Hexapoda</taxon>
        <taxon>Insecta</taxon>
        <taxon>Pterygota</taxon>
        <taxon>Neoptera</taxon>
        <taxon>Polyneoptera</taxon>
        <taxon>Dictyoptera</taxon>
        <taxon>Blattodea</taxon>
        <taxon>Blattoidea</taxon>
        <taxon>Blattidae</taxon>
        <taxon>Blattinae</taxon>
        <taxon>Periplaneta</taxon>
    </lineage>
</organism>
<name>A0ABQ8TMT5_PERAM</name>
<dbReference type="Proteomes" id="UP001148838">
    <property type="component" value="Unassembled WGS sequence"/>
</dbReference>
<evidence type="ECO:0000313" key="3">
    <source>
        <dbReference type="Proteomes" id="UP001148838"/>
    </source>
</evidence>
<sequence length="476" mass="53630">MLTITEQETRAREKRRVGIKGNQESGSDREESSEKIKGASVSGNLGCESESVGGGINKRGIEEEERNRRKVRDRNKAETNSKERSEPATAEDIAKGLLEFGKDVATLPPRGFDGNLSILLNEGYDWLLTGENKIFVIVRKTFIYDKQLAGGSRSAWKLWIHGKGLAGRRSKTNAQSIRDETGSSRGGSVKGEVPCSPRLWFRSGSTRGGIITHWIGDILQAGTETDIWLSLYGQRENSEDLNPLLTKMSPLLPGRQPDKCRSVRSGSRPRHICFPGSGAGIMMGLHLNGLHQLLIYVDDVNMLGENPQTIRENTEILLEASIAIGLEANPKKTKYMIMSRDQNIVRNRNIKTGDLSFEEVKKFKYLGEIVTDIINTREEIKRRINVGNLCYYSVEKLLSSSLLSKDLKVRIYKTVILPVVLYGYESWTLILREEQRLRVFDNKVLRKIFGAKKDEVTGEWRSYTTQNCTHCILHLT</sequence>
<protein>
    <recommendedName>
        <fullName evidence="4">Reverse transcriptase domain-containing protein</fullName>
    </recommendedName>
</protein>
<gene>
    <name evidence="2" type="ORF">ANN_09983</name>
</gene>
<evidence type="ECO:0000313" key="2">
    <source>
        <dbReference type="EMBL" id="KAJ4447973.1"/>
    </source>
</evidence>
<dbReference type="PANTHER" id="PTHR47027">
    <property type="entry name" value="REVERSE TRANSCRIPTASE DOMAIN-CONTAINING PROTEIN"/>
    <property type="match status" value="1"/>
</dbReference>
<feature type="compositionally biased region" description="Basic and acidic residues" evidence="1">
    <location>
        <begin position="74"/>
        <end position="86"/>
    </location>
</feature>
<accession>A0ABQ8TMT5</accession>
<comment type="caution">
    <text evidence="2">The sequence shown here is derived from an EMBL/GenBank/DDBJ whole genome shotgun (WGS) entry which is preliminary data.</text>
</comment>
<dbReference type="PANTHER" id="PTHR47027:SF29">
    <property type="entry name" value="C2H2-TYPE DOMAIN-CONTAINING PROTEIN"/>
    <property type="match status" value="1"/>
</dbReference>
<evidence type="ECO:0000256" key="1">
    <source>
        <dbReference type="SAM" id="MobiDB-lite"/>
    </source>
</evidence>
<reference evidence="2 3" key="1">
    <citation type="journal article" date="2022" name="Allergy">
        <title>Genome assembly and annotation of Periplaneta americana reveal a comprehensive cockroach allergen profile.</title>
        <authorList>
            <person name="Wang L."/>
            <person name="Xiong Q."/>
            <person name="Saelim N."/>
            <person name="Wang L."/>
            <person name="Nong W."/>
            <person name="Wan A.T."/>
            <person name="Shi M."/>
            <person name="Liu X."/>
            <person name="Cao Q."/>
            <person name="Hui J.H.L."/>
            <person name="Sookrung N."/>
            <person name="Leung T.F."/>
            <person name="Tungtrongchitr A."/>
            <person name="Tsui S.K.W."/>
        </authorList>
    </citation>
    <scope>NUCLEOTIDE SEQUENCE [LARGE SCALE GENOMIC DNA]</scope>
    <source>
        <strain evidence="2">PWHHKU_190912</strain>
    </source>
</reference>
<feature type="region of interest" description="Disordered" evidence="1">
    <location>
        <begin position="170"/>
        <end position="191"/>
    </location>
</feature>
<feature type="region of interest" description="Disordered" evidence="1">
    <location>
        <begin position="1"/>
        <end position="90"/>
    </location>
</feature>
<evidence type="ECO:0008006" key="4">
    <source>
        <dbReference type="Google" id="ProtNLM"/>
    </source>
</evidence>
<keyword evidence="3" id="KW-1185">Reference proteome</keyword>
<feature type="compositionally biased region" description="Basic and acidic residues" evidence="1">
    <location>
        <begin position="26"/>
        <end position="37"/>
    </location>
</feature>